<evidence type="ECO:0000256" key="1">
    <source>
        <dbReference type="SAM" id="MobiDB-lite"/>
    </source>
</evidence>
<dbReference type="InterPro" id="IPR018698">
    <property type="entry name" value="VWA-like_dom"/>
</dbReference>
<evidence type="ECO:0000259" key="3">
    <source>
        <dbReference type="Pfam" id="PF13203"/>
    </source>
</evidence>
<evidence type="ECO:0000259" key="2">
    <source>
        <dbReference type="Pfam" id="PF09967"/>
    </source>
</evidence>
<dbReference type="STRING" id="867345.SAMN05421693_1365"/>
<feature type="domain" description="Putative metallopeptidase" evidence="3">
    <location>
        <begin position="11"/>
        <end position="316"/>
    </location>
</feature>
<feature type="region of interest" description="Disordered" evidence="1">
    <location>
        <begin position="163"/>
        <end position="205"/>
    </location>
</feature>
<feature type="domain" description="VWA-like" evidence="2">
    <location>
        <begin position="325"/>
        <end position="447"/>
    </location>
</feature>
<dbReference type="EMBL" id="FOFO01000036">
    <property type="protein sequence ID" value="SEQ48657.1"/>
    <property type="molecule type" value="Genomic_DNA"/>
</dbReference>
<dbReference type="InterPro" id="IPR036465">
    <property type="entry name" value="vWFA_dom_sf"/>
</dbReference>
<evidence type="ECO:0000313" key="5">
    <source>
        <dbReference type="Proteomes" id="UP000199496"/>
    </source>
</evidence>
<feature type="compositionally biased region" description="Low complexity" evidence="1">
    <location>
        <begin position="168"/>
        <end position="178"/>
    </location>
</feature>
<keyword evidence="5" id="KW-1185">Reference proteome</keyword>
<dbReference type="PANTHER" id="PTHR38730">
    <property type="entry name" value="SLL7028 PROTEIN"/>
    <property type="match status" value="1"/>
</dbReference>
<gene>
    <name evidence="4" type="ORF">SAMN05421693_1365</name>
</gene>
<protein>
    <submittedName>
        <fullName evidence="4">Predicted metal-dependent peptidase</fullName>
    </submittedName>
</protein>
<sequence length="449" mass="49155">MNTPAFTTGPTHRGTRAIQTLVEFAPSTGGLALWVQHRDLPDGREAITVANDGHTIFYGPAFERLPHPQQVGLVAHQVLHVALRHPQRMQAIARLRGSVDPDLFNICADAIVNSSLGHLTWMALPKGSVTLSSLLGDVLQIQQSEEKSLLEWDVERLYRQIDDRRPSDSSSRQASQSSREGDGGSGPAREGQGGQAQAMEDGPRAARTRQLGADILRDLLPSDEDALKPETVAEQSREWAQRITRAHAGDGDFSMLRGLIADLPRVKVPWEQVLRTRVSRGLARRPEVSWSRPSRSYLANRGRAPGGRRMPWEPGMVTAASVPRLVLVVDVSGSIDEALLGRFATEIEAITRRTESRLVVIIGDTRVRAVEELEPGVSNLRDIVFEGGGGTDFTPLLQAADRYRPDMGVVLTDLQGPAGFRPGWPVLWVVSAAFEDAEPPFGTRLVLTD</sequence>
<dbReference type="Pfam" id="PF09967">
    <property type="entry name" value="DUF2201"/>
    <property type="match status" value="1"/>
</dbReference>
<accession>A0A1H9GF11</accession>
<proteinExistence type="predicted"/>
<dbReference type="InterPro" id="IPR025154">
    <property type="entry name" value="Put_metallopeptidase_dom"/>
</dbReference>
<dbReference type="Pfam" id="PF13203">
    <property type="entry name" value="DUF2201_N"/>
    <property type="match status" value="1"/>
</dbReference>
<dbReference type="AlphaFoldDB" id="A0A1H9GF11"/>
<evidence type="ECO:0000313" key="4">
    <source>
        <dbReference type="EMBL" id="SEQ48657.1"/>
    </source>
</evidence>
<dbReference type="PANTHER" id="PTHR38730:SF1">
    <property type="entry name" value="SLL7028 PROTEIN"/>
    <property type="match status" value="1"/>
</dbReference>
<dbReference type="OrthoDB" id="9761650at2"/>
<reference evidence="4 5" key="1">
    <citation type="submission" date="2016-10" db="EMBL/GenBank/DDBJ databases">
        <authorList>
            <person name="de Groot N.N."/>
        </authorList>
    </citation>
    <scope>NUCLEOTIDE SEQUENCE [LARGE SCALE GENOMIC DNA]</scope>
    <source>
        <strain evidence="4 5">B7-7</strain>
    </source>
</reference>
<dbReference type="RefSeq" id="WP_090209396.1">
    <property type="nucleotide sequence ID" value="NZ_FOFO01000036.1"/>
</dbReference>
<dbReference type="SUPFAM" id="SSF53300">
    <property type="entry name" value="vWA-like"/>
    <property type="match status" value="1"/>
</dbReference>
<name>A0A1H9GF11_9GAMM</name>
<dbReference type="Proteomes" id="UP000199496">
    <property type="component" value="Unassembled WGS sequence"/>
</dbReference>
<organism evidence="4 5">
    <name type="scientific">Ectothiorhodospira magna</name>
    <dbReference type="NCBI Taxonomy" id="867345"/>
    <lineage>
        <taxon>Bacteria</taxon>
        <taxon>Pseudomonadati</taxon>
        <taxon>Pseudomonadota</taxon>
        <taxon>Gammaproteobacteria</taxon>
        <taxon>Chromatiales</taxon>
        <taxon>Ectothiorhodospiraceae</taxon>
        <taxon>Ectothiorhodospira</taxon>
    </lineage>
</organism>
<feature type="compositionally biased region" description="Gly residues" evidence="1">
    <location>
        <begin position="183"/>
        <end position="194"/>
    </location>
</feature>